<keyword evidence="3" id="KW-0813">Transport</keyword>
<evidence type="ECO:0000256" key="4">
    <source>
        <dbReference type="ARBA" id="ARBA00022729"/>
    </source>
</evidence>
<comment type="caution">
    <text evidence="8">The sequence shown here is derived from an EMBL/GenBank/DDBJ whole genome shotgun (WGS) entry which is preliminary data.</text>
</comment>
<dbReference type="InterPro" id="IPR033870">
    <property type="entry name" value="FatB"/>
</dbReference>
<evidence type="ECO:0000256" key="3">
    <source>
        <dbReference type="ARBA" id="ARBA00022448"/>
    </source>
</evidence>
<keyword evidence="4 6" id="KW-0732">Signal</keyword>
<evidence type="ECO:0000313" key="8">
    <source>
        <dbReference type="EMBL" id="TBL72702.1"/>
    </source>
</evidence>
<reference evidence="8 9" key="1">
    <citation type="submission" date="2019-02" db="EMBL/GenBank/DDBJ databases">
        <title>Paenibacillus sp. nov., isolated from surface-sterilized tissue of Thalictrum simplex L.</title>
        <authorList>
            <person name="Tuo L."/>
        </authorList>
    </citation>
    <scope>NUCLEOTIDE SEQUENCE [LARGE SCALE GENOMIC DNA]</scope>
    <source>
        <strain evidence="8 9">N2SHLJ1</strain>
    </source>
</reference>
<dbReference type="Proteomes" id="UP000293142">
    <property type="component" value="Unassembled WGS sequence"/>
</dbReference>
<dbReference type="Gene3D" id="3.40.50.1980">
    <property type="entry name" value="Nitrogenase molybdenum iron protein domain"/>
    <property type="match status" value="2"/>
</dbReference>
<evidence type="ECO:0000256" key="6">
    <source>
        <dbReference type="SAM" id="SignalP"/>
    </source>
</evidence>
<dbReference type="OrthoDB" id="63946at2"/>
<gene>
    <name evidence="8" type="ORF">EYB31_28560</name>
</gene>
<dbReference type="InterPro" id="IPR051313">
    <property type="entry name" value="Bact_iron-sidero_bind"/>
</dbReference>
<keyword evidence="9" id="KW-1185">Reference proteome</keyword>
<proteinExistence type="inferred from homology"/>
<evidence type="ECO:0000256" key="2">
    <source>
        <dbReference type="ARBA" id="ARBA00008814"/>
    </source>
</evidence>
<dbReference type="PANTHER" id="PTHR30532">
    <property type="entry name" value="IRON III DICITRATE-BINDING PERIPLASMIC PROTEIN"/>
    <property type="match status" value="1"/>
</dbReference>
<comment type="subcellular location">
    <subcellularLocation>
        <location evidence="1">Cell envelope</location>
    </subcellularLocation>
</comment>
<accession>A0A4Q9DKL6</accession>
<comment type="similarity">
    <text evidence="2">Belongs to the bacterial solute-binding protein 8 family.</text>
</comment>
<dbReference type="PROSITE" id="PS50983">
    <property type="entry name" value="FE_B12_PBP"/>
    <property type="match status" value="1"/>
</dbReference>
<dbReference type="InterPro" id="IPR002491">
    <property type="entry name" value="ABC_transptr_periplasmic_BD"/>
</dbReference>
<dbReference type="PANTHER" id="PTHR30532:SF28">
    <property type="entry name" value="PETROBACTIN-BINDING PROTEIN YCLQ"/>
    <property type="match status" value="1"/>
</dbReference>
<dbReference type="AlphaFoldDB" id="A0A4Q9DKL6"/>
<feature type="domain" description="Fe/B12 periplasmic-binding" evidence="7">
    <location>
        <begin position="76"/>
        <end position="336"/>
    </location>
</feature>
<evidence type="ECO:0000313" key="9">
    <source>
        <dbReference type="Proteomes" id="UP000293142"/>
    </source>
</evidence>
<evidence type="ECO:0000259" key="7">
    <source>
        <dbReference type="PROSITE" id="PS50983"/>
    </source>
</evidence>
<dbReference type="GO" id="GO:0030288">
    <property type="term" value="C:outer membrane-bounded periplasmic space"/>
    <property type="evidence" value="ECO:0007669"/>
    <property type="project" value="TreeGrafter"/>
</dbReference>
<evidence type="ECO:0000256" key="1">
    <source>
        <dbReference type="ARBA" id="ARBA00004196"/>
    </source>
</evidence>
<dbReference type="CDD" id="cd01140">
    <property type="entry name" value="FatB"/>
    <property type="match status" value="1"/>
</dbReference>
<feature type="signal peptide" evidence="6">
    <location>
        <begin position="1"/>
        <end position="26"/>
    </location>
</feature>
<feature type="region of interest" description="Disordered" evidence="5">
    <location>
        <begin position="29"/>
        <end position="55"/>
    </location>
</feature>
<dbReference type="EMBL" id="SIRE01000023">
    <property type="protein sequence ID" value="TBL72702.1"/>
    <property type="molecule type" value="Genomic_DNA"/>
</dbReference>
<name>A0A4Q9DKL6_9BACL</name>
<dbReference type="RefSeq" id="WP_131016889.1">
    <property type="nucleotide sequence ID" value="NZ_SIRE01000023.1"/>
</dbReference>
<feature type="chain" id="PRO_5020955273" evidence="6">
    <location>
        <begin position="27"/>
        <end position="336"/>
    </location>
</feature>
<dbReference type="SUPFAM" id="SSF53807">
    <property type="entry name" value="Helical backbone' metal receptor"/>
    <property type="match status" value="1"/>
</dbReference>
<organism evidence="8 9">
    <name type="scientific">Paenibacillus thalictri</name>
    <dbReference type="NCBI Taxonomy" id="2527873"/>
    <lineage>
        <taxon>Bacteria</taxon>
        <taxon>Bacillati</taxon>
        <taxon>Bacillota</taxon>
        <taxon>Bacilli</taxon>
        <taxon>Bacillales</taxon>
        <taxon>Paenibacillaceae</taxon>
        <taxon>Paenibacillus</taxon>
    </lineage>
</organism>
<dbReference type="Pfam" id="PF01497">
    <property type="entry name" value="Peripla_BP_2"/>
    <property type="match status" value="1"/>
</dbReference>
<protein>
    <submittedName>
        <fullName evidence="8">Siderophore ABC transporter substrate-binding protein</fullName>
    </submittedName>
</protein>
<dbReference type="PROSITE" id="PS51257">
    <property type="entry name" value="PROKAR_LIPOPROTEIN"/>
    <property type="match status" value="1"/>
</dbReference>
<sequence length="336" mass="35417">MRKSLMMSVVLVILAIMVAACGSAPAATSGGTTGGASAGTPASGSANSQPAAAPQNEELTIKHQLGEAKVKKNPKTVVVFDYGVLDSLDKLGVEVTGVPQSNLPPYLAKYKDAKYKNIGTLMEPDYEKLSALKPDVIFISGRQQNAYPELNKLAPTIFAGVDNKKFMESFSENMKMLGKVFGKESAVDAELAKIETTVKGVKEKASASGKNALVLLANDGALSAYGPGSRFGLIHDVLGITAVDKNIEVSTHGQSVTFEYVAQKNPDYLFVVDRGAAVGGSAQSPAKQLIENELVKKTKAFTNNGIVYLDPGYWYLSGGGLVSVSEMVNQVAAAFK</sequence>
<dbReference type="GO" id="GO:1901678">
    <property type="term" value="P:iron coordination entity transport"/>
    <property type="evidence" value="ECO:0007669"/>
    <property type="project" value="UniProtKB-ARBA"/>
</dbReference>
<evidence type="ECO:0000256" key="5">
    <source>
        <dbReference type="SAM" id="MobiDB-lite"/>
    </source>
</evidence>